<dbReference type="EMBL" id="CAUYUJ010017335">
    <property type="protein sequence ID" value="CAK0873901.1"/>
    <property type="molecule type" value="Genomic_DNA"/>
</dbReference>
<feature type="region of interest" description="Disordered" evidence="1">
    <location>
        <begin position="385"/>
        <end position="486"/>
    </location>
</feature>
<accession>A0ABN9VLT5</accession>
<gene>
    <name evidence="2" type="ORF">PCOR1329_LOCUS58969</name>
</gene>
<name>A0ABN9VLT5_9DINO</name>
<feature type="compositionally biased region" description="Low complexity" evidence="1">
    <location>
        <begin position="297"/>
        <end position="308"/>
    </location>
</feature>
<comment type="caution">
    <text evidence="2">The sequence shown here is derived from an EMBL/GenBank/DDBJ whole genome shotgun (WGS) entry which is preliminary data.</text>
</comment>
<dbReference type="InterPro" id="IPR032710">
    <property type="entry name" value="NTF2-like_dom_sf"/>
</dbReference>
<dbReference type="SUPFAM" id="SSF54427">
    <property type="entry name" value="NTF2-like"/>
    <property type="match status" value="1"/>
</dbReference>
<protein>
    <submittedName>
        <fullName evidence="2">Uncharacterized protein</fullName>
    </submittedName>
</protein>
<evidence type="ECO:0000313" key="2">
    <source>
        <dbReference type="EMBL" id="CAK0873901.1"/>
    </source>
</evidence>
<evidence type="ECO:0000256" key="1">
    <source>
        <dbReference type="SAM" id="MobiDB-lite"/>
    </source>
</evidence>
<sequence length="486" mass="52484">MLRCLDGCAAGLRPRTAPAAAREEQLGERQALQETVHPPGGGGALPFPQSQQDPKLAAAAEVAEEVNEQRDEAADLELLERYSMLRAEGRFEEATSMFSKDARWVTLYKTSLEGSEEIGRWMNREKEKGRANLTEGQWHVDGDKYSRELTTKFPRGGLHEVIQSAVISRGCIKEVSITPKWQAHALVIDFALARERGDDQAALDKMAPNVVWKTWDNAEIAGKAAVSELMAEQRRHGERRDGTSDFEALGEVSDELGIFERAMDIQRSDGVRVCGTQTLTRAAMASGGGGGAPAPPAEAAAGPTGGAEPLRSVTVGSACSRAATAEAILGSILPNVGQAVLGRLRQEKVRTAEDLCGLDKGDLAQLGFKMVERSRVLRWARSFDPSAQARTPISASRWRGESGDPAQPPRDPAGQPCGGPRRQRGTRPQPRGGARQADASPRGGRRRREPGRVLVRPGGGARLEAGRRERLGGRPGRSRGPVRPER</sequence>
<proteinExistence type="predicted"/>
<reference evidence="2" key="1">
    <citation type="submission" date="2023-10" db="EMBL/GenBank/DDBJ databases">
        <authorList>
            <person name="Chen Y."/>
            <person name="Shah S."/>
            <person name="Dougan E. K."/>
            <person name="Thang M."/>
            <person name="Chan C."/>
        </authorList>
    </citation>
    <scope>NUCLEOTIDE SEQUENCE [LARGE SCALE GENOMIC DNA]</scope>
</reference>
<evidence type="ECO:0000313" key="3">
    <source>
        <dbReference type="Proteomes" id="UP001189429"/>
    </source>
</evidence>
<feature type="region of interest" description="Disordered" evidence="1">
    <location>
        <begin position="284"/>
        <end position="308"/>
    </location>
</feature>
<keyword evidence="3" id="KW-1185">Reference proteome</keyword>
<feature type="region of interest" description="Disordered" evidence="1">
    <location>
        <begin position="34"/>
        <end position="54"/>
    </location>
</feature>
<feature type="compositionally biased region" description="Low complexity" evidence="1">
    <location>
        <begin position="412"/>
        <end position="436"/>
    </location>
</feature>
<dbReference type="Proteomes" id="UP001189429">
    <property type="component" value="Unassembled WGS sequence"/>
</dbReference>
<organism evidence="2 3">
    <name type="scientific">Prorocentrum cordatum</name>
    <dbReference type="NCBI Taxonomy" id="2364126"/>
    <lineage>
        <taxon>Eukaryota</taxon>
        <taxon>Sar</taxon>
        <taxon>Alveolata</taxon>
        <taxon>Dinophyceae</taxon>
        <taxon>Prorocentrales</taxon>
        <taxon>Prorocentraceae</taxon>
        <taxon>Prorocentrum</taxon>
    </lineage>
</organism>
<dbReference type="Gene3D" id="3.10.450.50">
    <property type="match status" value="1"/>
</dbReference>